<reference evidence="1" key="1">
    <citation type="submission" date="2015-01" db="EMBL/GenBank/DDBJ databases">
        <title>Transcriptome Assembly of Fopius arisanus.</title>
        <authorList>
            <person name="Geib S."/>
        </authorList>
    </citation>
    <scope>NUCLEOTIDE SEQUENCE</scope>
</reference>
<gene>
    <name evidence="1" type="primary">rex3</name>
    <name evidence="1" type="ORF">g.66873</name>
</gene>
<name>A0A0C9RAR8_9HYME</name>
<proteinExistence type="predicted"/>
<dbReference type="EMBL" id="GBYB01013569">
    <property type="protein sequence ID" value="JAG83336.1"/>
    <property type="molecule type" value="Transcribed_RNA"/>
</dbReference>
<sequence length="161" mass="18191">SESQQRPADYPHVATENSLPTRERNCLFSLLPLPKSKHLLPSGWVPQTAVTNFSYSCRHQRSNSLNPLKSSQSSIHFIFSCVYSHASVFLFKSQSSCNDTKYLHNLFNCVKSKIFSSPQGLCGIMAELLSLHGVWIWSSEMAASGDEMNKIDKTWRGMMEE</sequence>
<feature type="non-terminal residue" evidence="1">
    <location>
        <position position="1"/>
    </location>
</feature>
<organism evidence="1">
    <name type="scientific">Fopius arisanus</name>
    <dbReference type="NCBI Taxonomy" id="64838"/>
    <lineage>
        <taxon>Eukaryota</taxon>
        <taxon>Metazoa</taxon>
        <taxon>Ecdysozoa</taxon>
        <taxon>Arthropoda</taxon>
        <taxon>Hexapoda</taxon>
        <taxon>Insecta</taxon>
        <taxon>Pterygota</taxon>
        <taxon>Neoptera</taxon>
        <taxon>Endopterygota</taxon>
        <taxon>Hymenoptera</taxon>
        <taxon>Apocrita</taxon>
        <taxon>Ichneumonoidea</taxon>
        <taxon>Braconidae</taxon>
        <taxon>Opiinae</taxon>
        <taxon>Fopius</taxon>
    </lineage>
</organism>
<dbReference type="AlphaFoldDB" id="A0A0C9RAR8"/>
<accession>A0A0C9RAR8</accession>
<evidence type="ECO:0000313" key="1">
    <source>
        <dbReference type="EMBL" id="JAG83336.1"/>
    </source>
</evidence>
<protein>
    <submittedName>
        <fullName evidence="1">Rex3 protein</fullName>
    </submittedName>
</protein>